<gene>
    <name evidence="2" type="ORF">GGR37_001991</name>
</gene>
<feature type="region of interest" description="Disordered" evidence="1">
    <location>
        <begin position="31"/>
        <end position="54"/>
    </location>
</feature>
<sequence>MFAIARAVARRPLPALCVVGLIGFLAFGQSPAEKPADPWGAAPPAVEAEASSQDSMLSKAVDTAADYAEKADSTGTVAKVRGTVETTASGLDNSANAVAKATGN</sequence>
<protein>
    <submittedName>
        <fullName evidence="2">Uncharacterized protein</fullName>
    </submittedName>
</protein>
<evidence type="ECO:0000256" key="1">
    <source>
        <dbReference type="SAM" id="MobiDB-lite"/>
    </source>
</evidence>
<proteinExistence type="predicted"/>
<organism evidence="2 3">
    <name type="scientific">Novosphingobium taihuense</name>
    <dbReference type="NCBI Taxonomy" id="260085"/>
    <lineage>
        <taxon>Bacteria</taxon>
        <taxon>Pseudomonadati</taxon>
        <taxon>Pseudomonadota</taxon>
        <taxon>Alphaproteobacteria</taxon>
        <taxon>Sphingomonadales</taxon>
        <taxon>Sphingomonadaceae</taxon>
        <taxon>Novosphingobium</taxon>
    </lineage>
</organism>
<feature type="compositionally biased region" description="Low complexity" evidence="1">
    <location>
        <begin position="42"/>
        <end position="52"/>
    </location>
</feature>
<name>A0A7W7ABB9_9SPHN</name>
<accession>A0A7W7ABB9</accession>
<dbReference type="RefSeq" id="WP_144906953.1">
    <property type="nucleotide sequence ID" value="NZ_JACHOA010000003.1"/>
</dbReference>
<keyword evidence="3" id="KW-1185">Reference proteome</keyword>
<dbReference type="EMBL" id="JACHOA010000003">
    <property type="protein sequence ID" value="MBB4613716.1"/>
    <property type="molecule type" value="Genomic_DNA"/>
</dbReference>
<evidence type="ECO:0000313" key="3">
    <source>
        <dbReference type="Proteomes" id="UP000538566"/>
    </source>
</evidence>
<reference evidence="2 3" key="1">
    <citation type="submission" date="2020-08" db="EMBL/GenBank/DDBJ databases">
        <title>Genomic Encyclopedia of Type Strains, Phase IV (KMG-IV): sequencing the most valuable type-strain genomes for metagenomic binning, comparative biology and taxonomic classification.</title>
        <authorList>
            <person name="Goeker M."/>
        </authorList>
    </citation>
    <scope>NUCLEOTIDE SEQUENCE [LARGE SCALE GENOMIC DNA]</scope>
    <source>
        <strain evidence="2 3">DSM 17507</strain>
    </source>
</reference>
<evidence type="ECO:0000313" key="2">
    <source>
        <dbReference type="EMBL" id="MBB4613716.1"/>
    </source>
</evidence>
<dbReference type="Proteomes" id="UP000538566">
    <property type="component" value="Unassembled WGS sequence"/>
</dbReference>
<dbReference type="OrthoDB" id="9893891at2"/>
<comment type="caution">
    <text evidence="2">The sequence shown here is derived from an EMBL/GenBank/DDBJ whole genome shotgun (WGS) entry which is preliminary data.</text>
</comment>
<dbReference type="AlphaFoldDB" id="A0A7W7ABB9"/>